<proteinExistence type="predicted"/>
<sequence length="102" mass="11709">MVQLIQRSYTNFTCSVGLCDLCFEVKAEGLYSLEVYAQSIKSYESKVDTKLKGTKDGALAILEKKEKVKETWIYQRSVVERNMHAGNRTETRLSGYENCTRQ</sequence>
<protein>
    <submittedName>
        <fullName evidence="1">Uncharacterized protein</fullName>
    </submittedName>
</protein>
<dbReference type="AlphaFoldDB" id="A0AAE0TAB3"/>
<accession>A0AAE0TAB3</accession>
<comment type="caution">
    <text evidence="1">The sequence shown here is derived from an EMBL/GenBank/DDBJ whole genome shotgun (WGS) entry which is preliminary data.</text>
</comment>
<evidence type="ECO:0000313" key="1">
    <source>
        <dbReference type="EMBL" id="KAK3606205.1"/>
    </source>
</evidence>
<organism evidence="1 2">
    <name type="scientific">Potamilus streckersoni</name>
    <dbReference type="NCBI Taxonomy" id="2493646"/>
    <lineage>
        <taxon>Eukaryota</taxon>
        <taxon>Metazoa</taxon>
        <taxon>Spiralia</taxon>
        <taxon>Lophotrochozoa</taxon>
        <taxon>Mollusca</taxon>
        <taxon>Bivalvia</taxon>
        <taxon>Autobranchia</taxon>
        <taxon>Heteroconchia</taxon>
        <taxon>Palaeoheterodonta</taxon>
        <taxon>Unionida</taxon>
        <taxon>Unionoidea</taxon>
        <taxon>Unionidae</taxon>
        <taxon>Ambleminae</taxon>
        <taxon>Lampsilini</taxon>
        <taxon>Potamilus</taxon>
    </lineage>
</organism>
<reference evidence="1" key="1">
    <citation type="journal article" date="2021" name="Genome Biol. Evol.">
        <title>A High-Quality Reference Genome for a Parasitic Bivalve with Doubly Uniparental Inheritance (Bivalvia: Unionida).</title>
        <authorList>
            <person name="Smith C.H."/>
        </authorList>
    </citation>
    <scope>NUCLEOTIDE SEQUENCE</scope>
    <source>
        <strain evidence="1">CHS0354</strain>
    </source>
</reference>
<reference evidence="1" key="3">
    <citation type="submission" date="2023-05" db="EMBL/GenBank/DDBJ databases">
        <authorList>
            <person name="Smith C.H."/>
        </authorList>
    </citation>
    <scope>NUCLEOTIDE SEQUENCE</scope>
    <source>
        <strain evidence="1">CHS0354</strain>
        <tissue evidence="1">Mantle</tissue>
    </source>
</reference>
<keyword evidence="2" id="KW-1185">Reference proteome</keyword>
<reference evidence="1" key="2">
    <citation type="journal article" date="2021" name="Genome Biol. Evol.">
        <title>Developing a high-quality reference genome for a parasitic bivalve with doubly uniparental inheritance (Bivalvia: Unionida).</title>
        <authorList>
            <person name="Smith C.H."/>
        </authorList>
    </citation>
    <scope>NUCLEOTIDE SEQUENCE</scope>
    <source>
        <strain evidence="1">CHS0354</strain>
        <tissue evidence="1">Mantle</tissue>
    </source>
</reference>
<name>A0AAE0TAB3_9BIVA</name>
<gene>
    <name evidence="1" type="ORF">CHS0354_037866</name>
</gene>
<dbReference type="Proteomes" id="UP001195483">
    <property type="component" value="Unassembled WGS sequence"/>
</dbReference>
<dbReference type="EMBL" id="JAEAOA010002216">
    <property type="protein sequence ID" value="KAK3606205.1"/>
    <property type="molecule type" value="Genomic_DNA"/>
</dbReference>
<evidence type="ECO:0000313" key="2">
    <source>
        <dbReference type="Proteomes" id="UP001195483"/>
    </source>
</evidence>